<dbReference type="GO" id="GO:0003677">
    <property type="term" value="F:DNA binding"/>
    <property type="evidence" value="ECO:0007669"/>
    <property type="project" value="UniProtKB-KW"/>
</dbReference>
<dbReference type="PROSITE" id="PS51063">
    <property type="entry name" value="HTH_CRP_2"/>
    <property type="match status" value="1"/>
</dbReference>
<dbReference type="CDD" id="cd00038">
    <property type="entry name" value="CAP_ED"/>
    <property type="match status" value="1"/>
</dbReference>
<name>Q3A674_SYNC1</name>
<evidence type="ECO:0000256" key="3">
    <source>
        <dbReference type="ARBA" id="ARBA00023163"/>
    </source>
</evidence>
<dbReference type="Pfam" id="PF00027">
    <property type="entry name" value="cNMP_binding"/>
    <property type="match status" value="1"/>
</dbReference>
<dbReference type="AlphaFoldDB" id="Q3A674"/>
<keyword evidence="1" id="KW-0805">Transcription regulation</keyword>
<dbReference type="InterPro" id="IPR014710">
    <property type="entry name" value="RmlC-like_jellyroll"/>
</dbReference>
<evidence type="ECO:0000256" key="2">
    <source>
        <dbReference type="ARBA" id="ARBA00023125"/>
    </source>
</evidence>
<protein>
    <submittedName>
        <fullName evidence="6">Cyclic nucleotide-binding domain transcriptional regulator</fullName>
    </submittedName>
</protein>
<dbReference type="GO" id="GO:0006355">
    <property type="term" value="P:regulation of DNA-templated transcription"/>
    <property type="evidence" value="ECO:0007669"/>
    <property type="project" value="InterPro"/>
</dbReference>
<feature type="domain" description="HTH crp-type" evidence="5">
    <location>
        <begin position="173"/>
        <end position="239"/>
    </location>
</feature>
<organism evidence="6 7">
    <name type="scientific">Syntrophotalea carbinolica (strain DSM 2380 / NBRC 103641 / GraBd1)</name>
    <name type="common">Pelobacter carbinolicus</name>
    <dbReference type="NCBI Taxonomy" id="338963"/>
    <lineage>
        <taxon>Bacteria</taxon>
        <taxon>Pseudomonadati</taxon>
        <taxon>Thermodesulfobacteriota</taxon>
        <taxon>Desulfuromonadia</taxon>
        <taxon>Desulfuromonadales</taxon>
        <taxon>Syntrophotaleaceae</taxon>
        <taxon>Syntrophotalea</taxon>
    </lineage>
</organism>
<evidence type="ECO:0000313" key="6">
    <source>
        <dbReference type="EMBL" id="ABA88133.1"/>
    </source>
</evidence>
<accession>Q3A674</accession>
<evidence type="ECO:0000259" key="5">
    <source>
        <dbReference type="PROSITE" id="PS51063"/>
    </source>
</evidence>
<sequence length="248" mass="27534">MLNTSQSVVALSENQESRWLPPGLHLHDWRQAAAAPIFDGIPTEVIMEALKSGDLCCFTKNHLVFTPDCRPSSFLLILRGRIKLYCLDADGEERGLRFAGPGELLCPPLNNHHKSTPCGTFAEASENLRLLMLPAGGFLQLLHNHFGMARNLIAQLASSLERAGHQACLRKARSAPVLVARYLLEQTHENNAVIDVRPVRMTAQELGIARETLSRAITGLRKRHLIDYCRGRVQVVDRPGLQELASHL</sequence>
<proteinExistence type="predicted"/>
<dbReference type="SUPFAM" id="SSF51206">
    <property type="entry name" value="cAMP-binding domain-like"/>
    <property type="match status" value="1"/>
</dbReference>
<reference evidence="6 7" key="2">
    <citation type="journal article" date="2012" name="BMC Genomics">
        <title>The genome of Pelobacter carbinolicus reveals surprising metabolic capabilities and physiological features.</title>
        <authorList>
            <person name="Aklujkar M."/>
            <person name="Haveman S.A."/>
            <person name="Didonato R.Jr."/>
            <person name="Chertkov O."/>
            <person name="Han C.S."/>
            <person name="Land M.L."/>
            <person name="Brown P."/>
            <person name="Lovley D.R."/>
        </authorList>
    </citation>
    <scope>NUCLEOTIDE SEQUENCE [LARGE SCALE GENOMIC DNA]</scope>
    <source>
        <strain evidence="7">DSM 2380 / NBRC 103641 / GraBd1</strain>
    </source>
</reference>
<keyword evidence="7" id="KW-1185">Reference proteome</keyword>
<dbReference type="KEGG" id="pca:Pcar_0878"/>
<dbReference type="InterPro" id="IPR000595">
    <property type="entry name" value="cNMP-bd_dom"/>
</dbReference>
<dbReference type="Gene3D" id="1.10.10.10">
    <property type="entry name" value="Winged helix-like DNA-binding domain superfamily/Winged helix DNA-binding domain"/>
    <property type="match status" value="1"/>
</dbReference>
<dbReference type="eggNOG" id="COG0664">
    <property type="taxonomic scope" value="Bacteria"/>
</dbReference>
<dbReference type="PROSITE" id="PS50042">
    <property type="entry name" value="CNMP_BINDING_3"/>
    <property type="match status" value="1"/>
</dbReference>
<evidence type="ECO:0000313" key="7">
    <source>
        <dbReference type="Proteomes" id="UP000002534"/>
    </source>
</evidence>
<dbReference type="InterPro" id="IPR036388">
    <property type="entry name" value="WH-like_DNA-bd_sf"/>
</dbReference>
<dbReference type="InterPro" id="IPR036390">
    <property type="entry name" value="WH_DNA-bd_sf"/>
</dbReference>
<keyword evidence="2" id="KW-0238">DNA-binding</keyword>
<dbReference type="Proteomes" id="UP000002534">
    <property type="component" value="Chromosome"/>
</dbReference>
<reference evidence="7" key="1">
    <citation type="submission" date="2005-10" db="EMBL/GenBank/DDBJ databases">
        <title>Complete sequence of Pelobacter carbinolicus DSM 2380.</title>
        <authorList>
            <person name="Copeland A."/>
            <person name="Lucas S."/>
            <person name="Lapidus A."/>
            <person name="Barry K."/>
            <person name="Detter J.C."/>
            <person name="Glavina T."/>
            <person name="Hammon N."/>
            <person name="Israni S."/>
            <person name="Pitluck S."/>
            <person name="Chertkov O."/>
            <person name="Schmutz J."/>
            <person name="Larimer F."/>
            <person name="Land M."/>
            <person name="Kyrpides N."/>
            <person name="Ivanova N."/>
            <person name="Richardson P."/>
        </authorList>
    </citation>
    <scope>NUCLEOTIDE SEQUENCE [LARGE SCALE GENOMIC DNA]</scope>
    <source>
        <strain evidence="7">DSM 2380 / NBRC 103641 / GraBd1</strain>
    </source>
</reference>
<dbReference type="SUPFAM" id="SSF46785">
    <property type="entry name" value="Winged helix' DNA-binding domain"/>
    <property type="match status" value="1"/>
</dbReference>
<keyword evidence="3" id="KW-0804">Transcription</keyword>
<dbReference type="Gene3D" id="2.60.120.10">
    <property type="entry name" value="Jelly Rolls"/>
    <property type="match status" value="1"/>
</dbReference>
<dbReference type="STRING" id="338963.Pcar_0878"/>
<dbReference type="OrthoDB" id="5405594at2"/>
<gene>
    <name evidence="6" type="ordered locus">Pcar_0878</name>
</gene>
<dbReference type="Pfam" id="PF13545">
    <property type="entry name" value="HTH_Crp_2"/>
    <property type="match status" value="1"/>
</dbReference>
<evidence type="ECO:0000259" key="4">
    <source>
        <dbReference type="PROSITE" id="PS50042"/>
    </source>
</evidence>
<dbReference type="InterPro" id="IPR012318">
    <property type="entry name" value="HTH_CRP"/>
</dbReference>
<dbReference type="InterPro" id="IPR018490">
    <property type="entry name" value="cNMP-bd_dom_sf"/>
</dbReference>
<evidence type="ECO:0000256" key="1">
    <source>
        <dbReference type="ARBA" id="ARBA00023015"/>
    </source>
</evidence>
<dbReference type="HOGENOM" id="CLU_1119339_0_0_7"/>
<dbReference type="EMBL" id="CP000142">
    <property type="protein sequence ID" value="ABA88133.1"/>
    <property type="molecule type" value="Genomic_DNA"/>
</dbReference>
<dbReference type="RefSeq" id="WP_011340594.1">
    <property type="nucleotide sequence ID" value="NC_007498.2"/>
</dbReference>
<feature type="domain" description="Cyclic nucleotide-binding" evidence="4">
    <location>
        <begin position="37"/>
        <end position="159"/>
    </location>
</feature>